<dbReference type="PANTHER" id="PTHR43066:SF1">
    <property type="entry name" value="RHOMBOID PROTEIN 2"/>
    <property type="match status" value="1"/>
</dbReference>
<feature type="transmembrane region" description="Helical" evidence="8">
    <location>
        <begin position="109"/>
        <end position="128"/>
    </location>
</feature>
<feature type="transmembrane region" description="Helical" evidence="8">
    <location>
        <begin position="54"/>
        <end position="77"/>
    </location>
</feature>
<sequence>MKQTDKDALMFIFAVVAVCVVVHIVNVVSAGYLADFGLLPRHYTHFTGMAAYPFIHGSWGHLLSNMFSFTVLALLLSRFGLARLISVFMICWFGSGIGVWIFGRMNYHIGLSGIIYGLWAYLLVYGLFYRSLKSIVIAFLVIVIYGSMIWGFVPVHEWISYESHFFGALAGALAGYGYARRDSNIDRSKSQIM</sequence>
<keyword evidence="6 8" id="KW-1133">Transmembrane helix</keyword>
<dbReference type="EMBL" id="LDOT01000034">
    <property type="protein sequence ID" value="KLV03363.1"/>
    <property type="molecule type" value="Genomic_DNA"/>
</dbReference>
<keyword evidence="5" id="KW-0378">Hydrolase</keyword>
<evidence type="ECO:0000256" key="3">
    <source>
        <dbReference type="ARBA" id="ARBA00022670"/>
    </source>
</evidence>
<evidence type="ECO:0000259" key="9">
    <source>
        <dbReference type="Pfam" id="PF01694"/>
    </source>
</evidence>
<comment type="caution">
    <text evidence="10">The sequence shown here is derived from an EMBL/GenBank/DDBJ whole genome shotgun (WGS) entry which is preliminary data.</text>
</comment>
<evidence type="ECO:0000256" key="8">
    <source>
        <dbReference type="SAM" id="Phobius"/>
    </source>
</evidence>
<accession>A0A0J1GUG9</accession>
<feature type="transmembrane region" description="Helical" evidence="8">
    <location>
        <begin position="135"/>
        <end position="153"/>
    </location>
</feature>
<reference evidence="10 11" key="1">
    <citation type="submission" date="2015-05" db="EMBL/GenBank/DDBJ databases">
        <title>Photobacterium galathea sp. nov.</title>
        <authorList>
            <person name="Machado H."/>
            <person name="Gram L."/>
        </authorList>
    </citation>
    <scope>NUCLEOTIDE SEQUENCE [LARGE SCALE GENOMIC DNA]</scope>
    <source>
        <strain evidence="10 11">CGMCC 1.12159</strain>
    </source>
</reference>
<dbReference type="Proteomes" id="UP000036097">
    <property type="component" value="Unassembled WGS sequence"/>
</dbReference>
<keyword evidence="4 8" id="KW-0812">Transmembrane</keyword>
<evidence type="ECO:0000256" key="2">
    <source>
        <dbReference type="ARBA" id="ARBA00009045"/>
    </source>
</evidence>
<evidence type="ECO:0000256" key="4">
    <source>
        <dbReference type="ARBA" id="ARBA00022692"/>
    </source>
</evidence>
<evidence type="ECO:0000256" key="5">
    <source>
        <dbReference type="ARBA" id="ARBA00022801"/>
    </source>
</evidence>
<keyword evidence="7 8" id="KW-0472">Membrane</keyword>
<dbReference type="PANTHER" id="PTHR43066">
    <property type="entry name" value="RHOMBOID-RELATED PROTEIN"/>
    <property type="match status" value="1"/>
</dbReference>
<feature type="transmembrane region" description="Helical" evidence="8">
    <location>
        <begin position="12"/>
        <end position="34"/>
    </location>
</feature>
<evidence type="ECO:0000313" key="10">
    <source>
        <dbReference type="EMBL" id="KLV03363.1"/>
    </source>
</evidence>
<evidence type="ECO:0000313" key="11">
    <source>
        <dbReference type="Proteomes" id="UP000036097"/>
    </source>
</evidence>
<protein>
    <submittedName>
        <fullName evidence="10">Protease</fullName>
    </submittedName>
</protein>
<dbReference type="STRING" id="1195763.ABT56_19765"/>
<dbReference type="GO" id="GO:0006508">
    <property type="term" value="P:proteolysis"/>
    <property type="evidence" value="ECO:0007669"/>
    <property type="project" value="UniProtKB-KW"/>
</dbReference>
<proteinExistence type="inferred from homology"/>
<dbReference type="SUPFAM" id="SSF144091">
    <property type="entry name" value="Rhomboid-like"/>
    <property type="match status" value="1"/>
</dbReference>
<keyword evidence="11" id="KW-1185">Reference proteome</keyword>
<evidence type="ECO:0000256" key="6">
    <source>
        <dbReference type="ARBA" id="ARBA00022989"/>
    </source>
</evidence>
<feature type="transmembrane region" description="Helical" evidence="8">
    <location>
        <begin position="84"/>
        <end position="103"/>
    </location>
</feature>
<dbReference type="InterPro" id="IPR022764">
    <property type="entry name" value="Peptidase_S54_rhomboid_dom"/>
</dbReference>
<dbReference type="InterPro" id="IPR035952">
    <property type="entry name" value="Rhomboid-like_sf"/>
</dbReference>
<dbReference type="PATRIC" id="fig|1195763.3.peg.4231"/>
<evidence type="ECO:0000256" key="1">
    <source>
        <dbReference type="ARBA" id="ARBA00004141"/>
    </source>
</evidence>
<feature type="transmembrane region" description="Helical" evidence="8">
    <location>
        <begin position="159"/>
        <end position="179"/>
    </location>
</feature>
<dbReference type="RefSeq" id="WP_047880632.1">
    <property type="nucleotide sequence ID" value="NZ_LDOT01000034.1"/>
</dbReference>
<keyword evidence="3 10" id="KW-0645">Protease</keyword>
<dbReference type="Pfam" id="PF01694">
    <property type="entry name" value="Rhomboid"/>
    <property type="match status" value="1"/>
</dbReference>
<comment type="similarity">
    <text evidence="2">Belongs to the peptidase S54 family.</text>
</comment>
<dbReference type="GO" id="GO:0004252">
    <property type="term" value="F:serine-type endopeptidase activity"/>
    <property type="evidence" value="ECO:0007669"/>
    <property type="project" value="InterPro"/>
</dbReference>
<dbReference type="AlphaFoldDB" id="A0A0J1GUG9"/>
<organism evidence="10 11">
    <name type="scientific">Photobacterium aquae</name>
    <dbReference type="NCBI Taxonomy" id="1195763"/>
    <lineage>
        <taxon>Bacteria</taxon>
        <taxon>Pseudomonadati</taxon>
        <taxon>Pseudomonadota</taxon>
        <taxon>Gammaproteobacteria</taxon>
        <taxon>Vibrionales</taxon>
        <taxon>Vibrionaceae</taxon>
        <taxon>Photobacterium</taxon>
    </lineage>
</organism>
<evidence type="ECO:0000256" key="7">
    <source>
        <dbReference type="ARBA" id="ARBA00023136"/>
    </source>
</evidence>
<comment type="subcellular location">
    <subcellularLocation>
        <location evidence="1">Membrane</location>
        <topology evidence="1">Multi-pass membrane protein</topology>
    </subcellularLocation>
</comment>
<gene>
    <name evidence="10" type="ORF">ABT56_19765</name>
</gene>
<dbReference type="GO" id="GO:0016020">
    <property type="term" value="C:membrane"/>
    <property type="evidence" value="ECO:0007669"/>
    <property type="project" value="UniProtKB-SubCell"/>
</dbReference>
<feature type="domain" description="Peptidase S54 rhomboid" evidence="9">
    <location>
        <begin position="47"/>
        <end position="180"/>
    </location>
</feature>
<name>A0A0J1GUG9_9GAMM</name>
<dbReference type="OrthoDB" id="465874at2"/>
<dbReference type="Gene3D" id="1.20.1540.10">
    <property type="entry name" value="Rhomboid-like"/>
    <property type="match status" value="1"/>
</dbReference>